<reference evidence="1 2" key="1">
    <citation type="submission" date="2019-11" db="EMBL/GenBank/DDBJ databases">
        <title>Comparative genomics of hydrocarbon-degrading Desulfosarcina strains.</title>
        <authorList>
            <person name="Watanabe M."/>
            <person name="Kojima H."/>
            <person name="Fukui M."/>
        </authorList>
    </citation>
    <scope>NUCLEOTIDE SEQUENCE [LARGE SCALE GENOMIC DNA]</scope>
    <source>
        <strain evidence="1 2">PP31</strain>
    </source>
</reference>
<dbReference type="KEGG" id="dwd:DSCW_56100"/>
<evidence type="ECO:0000313" key="1">
    <source>
        <dbReference type="EMBL" id="BBO78193.1"/>
    </source>
</evidence>
<gene>
    <name evidence="1" type="ORF">DSCW_56100</name>
</gene>
<organism evidence="1 2">
    <name type="scientific">Desulfosarcina widdelii</name>
    <dbReference type="NCBI Taxonomy" id="947919"/>
    <lineage>
        <taxon>Bacteria</taxon>
        <taxon>Pseudomonadati</taxon>
        <taxon>Thermodesulfobacteriota</taxon>
        <taxon>Desulfobacteria</taxon>
        <taxon>Desulfobacterales</taxon>
        <taxon>Desulfosarcinaceae</taxon>
        <taxon>Desulfosarcina</taxon>
    </lineage>
</organism>
<dbReference type="Proteomes" id="UP000427769">
    <property type="component" value="Chromosome"/>
</dbReference>
<dbReference type="EMBL" id="AP021875">
    <property type="protein sequence ID" value="BBO78193.1"/>
    <property type="molecule type" value="Genomic_DNA"/>
</dbReference>
<evidence type="ECO:0000313" key="2">
    <source>
        <dbReference type="Proteomes" id="UP000427769"/>
    </source>
</evidence>
<dbReference type="AlphaFoldDB" id="A0A5K7ZEP7"/>
<name>A0A5K7ZEP7_9BACT</name>
<proteinExistence type="predicted"/>
<accession>A0A5K7ZEP7</accession>
<sequence>MNIFFDPVFNAFDLAFIFKFNGSKVNGGNALFSHMCEPMETGWPPMSTNVERVGIGSIDANLALPCWTRAIDPYLWIY</sequence>
<protein>
    <submittedName>
        <fullName evidence="1">Uncharacterized protein</fullName>
    </submittedName>
</protein>
<keyword evidence="2" id="KW-1185">Reference proteome</keyword>